<feature type="coiled-coil region" evidence="3">
    <location>
        <begin position="114"/>
        <end position="141"/>
    </location>
</feature>
<evidence type="ECO:0000256" key="1">
    <source>
        <dbReference type="ARBA" id="ARBA00010879"/>
    </source>
</evidence>
<comment type="similarity">
    <text evidence="1">Belongs to the beta type-B retroviral polymerase family. HERV class-II K(HML-2) pol subfamily.</text>
</comment>
<evidence type="ECO:0000259" key="5">
    <source>
        <dbReference type="Pfam" id="PF00078"/>
    </source>
</evidence>
<keyword evidence="3" id="KW-0175">Coiled coil</keyword>
<evidence type="ECO:0000313" key="7">
    <source>
        <dbReference type="Proteomes" id="UP001274896"/>
    </source>
</evidence>
<accession>A0AAE0QKA0</accession>
<dbReference type="CDD" id="cd01647">
    <property type="entry name" value="RT_LTR"/>
    <property type="match status" value="1"/>
</dbReference>
<organism evidence="6 7">
    <name type="scientific">Hemibagrus guttatus</name>
    <dbReference type="NCBI Taxonomy" id="175788"/>
    <lineage>
        <taxon>Eukaryota</taxon>
        <taxon>Metazoa</taxon>
        <taxon>Chordata</taxon>
        <taxon>Craniata</taxon>
        <taxon>Vertebrata</taxon>
        <taxon>Euteleostomi</taxon>
        <taxon>Actinopterygii</taxon>
        <taxon>Neopterygii</taxon>
        <taxon>Teleostei</taxon>
        <taxon>Ostariophysi</taxon>
        <taxon>Siluriformes</taxon>
        <taxon>Bagridae</taxon>
        <taxon>Hemibagrus</taxon>
    </lineage>
</organism>
<name>A0AAE0QKA0_9TELE</name>
<keyword evidence="7" id="KW-1185">Reference proteome</keyword>
<dbReference type="InterPro" id="IPR053134">
    <property type="entry name" value="RNA-dir_DNA_polymerase"/>
</dbReference>
<dbReference type="InterPro" id="IPR043128">
    <property type="entry name" value="Rev_trsase/Diguanyl_cyclase"/>
</dbReference>
<dbReference type="InterPro" id="IPR000477">
    <property type="entry name" value="RT_dom"/>
</dbReference>
<dbReference type="EC" id="3.1.26.4" evidence="2"/>
<dbReference type="InterPro" id="IPR043502">
    <property type="entry name" value="DNA/RNA_pol_sf"/>
</dbReference>
<comment type="caution">
    <text evidence="6">The sequence shown here is derived from an EMBL/GenBank/DDBJ whole genome shotgun (WGS) entry which is preliminary data.</text>
</comment>
<sequence>MNKLRSLKKENPDPIPFTTEHLIQKTKLEKKKLCPAPRLLFPVSNKMQAPVQSASRVKTSVQPSIKILPNYPLESSDQMCSSSPYLTESSDSSVLPAMYPSQEPSSKDQEDVALQKLIGTVTELVKEVKELREECQEFFRQSLPSKQPLLPLPVSVPLHNTEELETAEEILQSSEARQMMCQRRVEKISLLVFQALVNDVLRDMLNQFVFIYLDDILIFSRSLEEHVLNKDWRSEEIAKRAPRDEEIQVGEIQVGREEASTRSPSVTVTPYPLMAIAFELVQGVSIFTKLDLRNAYHLVHIRKGDEWKTAFNTPTGPYEYRVMPFGLTNAPAVFQALMNNVIRNMLNQFVFVYLDEILVPPRARGACPESPPTPP</sequence>
<gene>
    <name evidence="6" type="ORF">QTP70_002714</name>
</gene>
<feature type="domain" description="Reverse transcriptase" evidence="5">
    <location>
        <begin position="281"/>
        <end position="359"/>
    </location>
</feature>
<dbReference type="EMBL" id="JAUCMX010000014">
    <property type="protein sequence ID" value="KAK3523600.1"/>
    <property type="molecule type" value="Genomic_DNA"/>
</dbReference>
<evidence type="ECO:0000256" key="4">
    <source>
        <dbReference type="SAM" id="MobiDB-lite"/>
    </source>
</evidence>
<dbReference type="SUPFAM" id="SSF56672">
    <property type="entry name" value="DNA/RNA polymerases"/>
    <property type="match status" value="2"/>
</dbReference>
<dbReference type="GO" id="GO:0004523">
    <property type="term" value="F:RNA-DNA hybrid ribonuclease activity"/>
    <property type="evidence" value="ECO:0007669"/>
    <property type="project" value="UniProtKB-EC"/>
</dbReference>
<dbReference type="Proteomes" id="UP001274896">
    <property type="component" value="Unassembled WGS sequence"/>
</dbReference>
<feature type="compositionally biased region" description="Polar residues" evidence="4">
    <location>
        <begin position="75"/>
        <end position="93"/>
    </location>
</feature>
<dbReference type="PANTHER" id="PTHR24559">
    <property type="entry name" value="TRANSPOSON TY3-I GAG-POL POLYPROTEIN"/>
    <property type="match status" value="1"/>
</dbReference>
<dbReference type="AlphaFoldDB" id="A0AAE0QKA0"/>
<protein>
    <recommendedName>
        <fullName evidence="2">ribonuclease H</fullName>
        <ecNumber evidence="2">3.1.26.4</ecNumber>
    </recommendedName>
</protein>
<dbReference type="PANTHER" id="PTHR24559:SF440">
    <property type="entry name" value="RIBONUCLEASE H"/>
    <property type="match status" value="1"/>
</dbReference>
<evidence type="ECO:0000256" key="2">
    <source>
        <dbReference type="ARBA" id="ARBA00012180"/>
    </source>
</evidence>
<dbReference type="Gene3D" id="3.30.70.270">
    <property type="match status" value="2"/>
</dbReference>
<proteinExistence type="inferred from homology"/>
<dbReference type="Pfam" id="PF00078">
    <property type="entry name" value="RVT_1"/>
    <property type="match status" value="1"/>
</dbReference>
<dbReference type="Gene3D" id="3.10.10.10">
    <property type="entry name" value="HIV Type 1 Reverse Transcriptase, subunit A, domain 1"/>
    <property type="match status" value="1"/>
</dbReference>
<evidence type="ECO:0000256" key="3">
    <source>
        <dbReference type="SAM" id="Coils"/>
    </source>
</evidence>
<reference evidence="6" key="1">
    <citation type="submission" date="2023-06" db="EMBL/GenBank/DDBJ databases">
        <title>Male Hemibagrus guttatus genome.</title>
        <authorList>
            <person name="Bian C."/>
        </authorList>
    </citation>
    <scope>NUCLEOTIDE SEQUENCE</scope>
    <source>
        <strain evidence="6">Male_cb2023</strain>
        <tissue evidence="6">Muscle</tissue>
    </source>
</reference>
<evidence type="ECO:0000313" key="6">
    <source>
        <dbReference type="EMBL" id="KAK3523600.1"/>
    </source>
</evidence>
<feature type="region of interest" description="Disordered" evidence="4">
    <location>
        <begin position="75"/>
        <end position="109"/>
    </location>
</feature>